<comment type="caution">
    <text evidence="2">The sequence shown here is derived from an EMBL/GenBank/DDBJ whole genome shotgun (WGS) entry which is preliminary data.</text>
</comment>
<protein>
    <submittedName>
        <fullName evidence="2">DUF2294 domain-containing protein</fullName>
    </submittedName>
</protein>
<dbReference type="Proteomes" id="UP001519887">
    <property type="component" value="Unassembled WGS sequence"/>
</dbReference>
<evidence type="ECO:0000313" key="2">
    <source>
        <dbReference type="EMBL" id="MBW7453945.1"/>
    </source>
</evidence>
<dbReference type="EMBL" id="JAHZIK010000135">
    <property type="protein sequence ID" value="MBW7453945.1"/>
    <property type="molecule type" value="Genomic_DNA"/>
</dbReference>
<dbReference type="RefSeq" id="WP_210044937.1">
    <property type="nucleotide sequence ID" value="NZ_JBHLVU010000024.1"/>
</dbReference>
<dbReference type="Pfam" id="PF10057">
    <property type="entry name" value="MpsC"/>
    <property type="match status" value="1"/>
</dbReference>
<keyword evidence="3" id="KW-1185">Reference proteome</keyword>
<feature type="domain" description="Na+-translocating membrane potential-generating system MpsC" evidence="1">
    <location>
        <begin position="3"/>
        <end position="109"/>
    </location>
</feature>
<dbReference type="InterPro" id="IPR018745">
    <property type="entry name" value="MpsC"/>
</dbReference>
<evidence type="ECO:0000313" key="3">
    <source>
        <dbReference type="Proteomes" id="UP001519887"/>
    </source>
</evidence>
<sequence length="226" mass="26743">MEEKEISSQLSSFISKLLRDRFGKGPESIHISYDSRCITMHLRNFIGPVEKLMLHQQKEEAFRDTRKLVMDSLIPDLNEYIKDTLHQEIEEFFYDWDLEHHSGIMVGLFSGEKNNEDDSYEGKDAIHERVGHITQICEKIPDRIHSYWTNSRTLIIIRYGLLIKIEKQLLDLGYEGTLRISKRVLEKHHFAHDVDMKQILGKTVEGLFLDWKFERDKSILVYTFKN</sequence>
<evidence type="ECO:0000259" key="1">
    <source>
        <dbReference type="Pfam" id="PF10057"/>
    </source>
</evidence>
<organism evidence="2 3">
    <name type="scientific">Paenibacillus sepulcri</name>
    <dbReference type="NCBI Taxonomy" id="359917"/>
    <lineage>
        <taxon>Bacteria</taxon>
        <taxon>Bacillati</taxon>
        <taxon>Bacillota</taxon>
        <taxon>Bacilli</taxon>
        <taxon>Bacillales</taxon>
        <taxon>Paenibacillaceae</taxon>
        <taxon>Paenibacillus</taxon>
    </lineage>
</organism>
<accession>A0ABS7BZ84</accession>
<reference evidence="2 3" key="1">
    <citation type="submission" date="2021-07" db="EMBL/GenBank/DDBJ databases">
        <title>Paenibacillus radiodurans sp. nov., isolated from the southeastern edge of Tengger Desert.</title>
        <authorList>
            <person name="Zhang G."/>
        </authorList>
    </citation>
    <scope>NUCLEOTIDE SEQUENCE [LARGE SCALE GENOMIC DNA]</scope>
    <source>
        <strain evidence="2 3">CCM 7311</strain>
    </source>
</reference>
<name>A0ABS7BZ84_9BACL</name>
<proteinExistence type="predicted"/>
<gene>
    <name evidence="2" type="ORF">K0U00_07835</name>
</gene>